<sequence length="165" mass="18737">MTSLEPYTRAEIEALGNEKPLRGVFCPLCNCFIPEFADLSPEEAEELKKHDTLFILKTLRKKTGCNLTWAKIWAQHRHDLPDQPTSPCPYCGVPLHPNAGQCLLCRMDWHNLESPVRLGDSIADQILDAAPGSTINVHSHSVYLLAMKFVKQQRQKDNIIIEFKK</sequence>
<dbReference type="Proteomes" id="UP000318704">
    <property type="component" value="Chromosome"/>
</dbReference>
<proteinExistence type="predicted"/>
<name>A0A517W3S9_9PLAN</name>
<evidence type="ECO:0000313" key="2">
    <source>
        <dbReference type="Proteomes" id="UP000318704"/>
    </source>
</evidence>
<evidence type="ECO:0000313" key="1">
    <source>
        <dbReference type="EMBL" id="QDT99912.1"/>
    </source>
</evidence>
<dbReference type="EMBL" id="CP037920">
    <property type="protein sequence ID" value="QDT99912.1"/>
    <property type="molecule type" value="Genomic_DNA"/>
</dbReference>
<organism evidence="1 2">
    <name type="scientific">Gimesia aquarii</name>
    <dbReference type="NCBI Taxonomy" id="2527964"/>
    <lineage>
        <taxon>Bacteria</taxon>
        <taxon>Pseudomonadati</taxon>
        <taxon>Planctomycetota</taxon>
        <taxon>Planctomycetia</taxon>
        <taxon>Planctomycetales</taxon>
        <taxon>Planctomycetaceae</taxon>
        <taxon>Gimesia</taxon>
    </lineage>
</organism>
<protein>
    <submittedName>
        <fullName evidence="1">Uncharacterized protein</fullName>
    </submittedName>
</protein>
<reference evidence="1 2" key="1">
    <citation type="submission" date="2019-03" db="EMBL/GenBank/DDBJ databases">
        <title>Deep-cultivation of Planctomycetes and their phenomic and genomic characterization uncovers novel biology.</title>
        <authorList>
            <person name="Wiegand S."/>
            <person name="Jogler M."/>
            <person name="Boedeker C."/>
            <person name="Pinto D."/>
            <person name="Vollmers J."/>
            <person name="Rivas-Marin E."/>
            <person name="Kohn T."/>
            <person name="Peeters S.H."/>
            <person name="Heuer A."/>
            <person name="Rast P."/>
            <person name="Oberbeckmann S."/>
            <person name="Bunk B."/>
            <person name="Jeske O."/>
            <person name="Meyerdierks A."/>
            <person name="Storesund J.E."/>
            <person name="Kallscheuer N."/>
            <person name="Luecker S."/>
            <person name="Lage O.M."/>
            <person name="Pohl T."/>
            <person name="Merkel B.J."/>
            <person name="Hornburger P."/>
            <person name="Mueller R.-W."/>
            <person name="Bruemmer F."/>
            <person name="Labrenz M."/>
            <person name="Spormann A.M."/>
            <person name="Op den Camp H."/>
            <person name="Overmann J."/>
            <person name="Amann R."/>
            <person name="Jetten M.S.M."/>
            <person name="Mascher T."/>
            <person name="Medema M.H."/>
            <person name="Devos D.P."/>
            <person name="Kaster A.-K."/>
            <person name="Ovreas L."/>
            <person name="Rohde M."/>
            <person name="Galperin M.Y."/>
            <person name="Jogler C."/>
        </authorList>
    </citation>
    <scope>NUCLEOTIDE SEQUENCE [LARGE SCALE GENOMIC DNA]</scope>
    <source>
        <strain evidence="1 2">V144</strain>
    </source>
</reference>
<dbReference type="KEGG" id="gaw:V144x_54260"/>
<accession>A0A517W3S9</accession>
<dbReference type="RefSeq" id="WP_144989838.1">
    <property type="nucleotide sequence ID" value="NZ_CP037920.1"/>
</dbReference>
<dbReference type="AlphaFoldDB" id="A0A517W3S9"/>
<gene>
    <name evidence="1" type="ORF">V144x_54260</name>
</gene>